<dbReference type="AlphaFoldDB" id="A0A564Y215"/>
<accession>A0A564Y215</accession>
<reference evidence="1 2" key="1">
    <citation type="submission" date="2019-07" db="EMBL/GenBank/DDBJ databases">
        <authorList>
            <person name="Jastrzebski P J."/>
            <person name="Paukszto L."/>
            <person name="Jastrzebski P J."/>
        </authorList>
    </citation>
    <scope>NUCLEOTIDE SEQUENCE [LARGE SCALE GENOMIC DNA]</scope>
    <source>
        <strain evidence="1 2">WMS-il1</strain>
    </source>
</reference>
<gene>
    <name evidence="1" type="ORF">WMSIL1_LOCUS1624</name>
</gene>
<name>A0A564Y215_HYMDI</name>
<proteinExistence type="predicted"/>
<evidence type="ECO:0000313" key="2">
    <source>
        <dbReference type="Proteomes" id="UP000321570"/>
    </source>
</evidence>
<dbReference type="Gene3D" id="2.10.25.10">
    <property type="entry name" value="Laminin"/>
    <property type="match status" value="1"/>
</dbReference>
<protein>
    <submittedName>
        <fullName evidence="1">Uncharacterized protein</fullName>
    </submittedName>
</protein>
<sequence>MYAYLEKQTSRFIIPFHFVALTSRNILPFPVSATWPSYQGVVEYWSEKTVVRLEPQVQNWRADASYFDLIEIKDPLGNTVQQWRDVKTLEALNLSYSLISCAKGGIRVAPNRCTCKPGWNAESREICVARSGCEDGDCVRGEDCVCHKRFEDNRCEKATVDIGKMTTPGVSKRVANLELDGDFGPELSAVVFVSIEGKTASDYLQIENIPSCSSPALAETSQSGGGLEFNKKVATPGELVTLNLNLLHGHAEGDSINGACLLSTIDVATKNFGTAANRKIDFEATIEAFNGKRIRNDPNWISNSECFSCSWN</sequence>
<keyword evidence="2" id="KW-1185">Reference proteome</keyword>
<organism evidence="1 2">
    <name type="scientific">Hymenolepis diminuta</name>
    <name type="common">Rat tapeworm</name>
    <dbReference type="NCBI Taxonomy" id="6216"/>
    <lineage>
        <taxon>Eukaryota</taxon>
        <taxon>Metazoa</taxon>
        <taxon>Spiralia</taxon>
        <taxon>Lophotrochozoa</taxon>
        <taxon>Platyhelminthes</taxon>
        <taxon>Cestoda</taxon>
        <taxon>Eucestoda</taxon>
        <taxon>Cyclophyllidea</taxon>
        <taxon>Hymenolepididae</taxon>
        <taxon>Hymenolepis</taxon>
    </lineage>
</organism>
<evidence type="ECO:0000313" key="1">
    <source>
        <dbReference type="EMBL" id="VUZ40624.1"/>
    </source>
</evidence>
<dbReference type="EMBL" id="CABIJS010000036">
    <property type="protein sequence ID" value="VUZ40624.1"/>
    <property type="molecule type" value="Genomic_DNA"/>
</dbReference>
<dbReference type="Proteomes" id="UP000321570">
    <property type="component" value="Unassembled WGS sequence"/>
</dbReference>